<evidence type="ECO:0000256" key="1">
    <source>
        <dbReference type="ARBA" id="ARBA00012023"/>
    </source>
</evidence>
<accession>A0A9Q0MI55</accession>
<evidence type="ECO:0000256" key="5">
    <source>
        <dbReference type="ARBA" id="ARBA00022840"/>
    </source>
</evidence>
<sequence length="207" mass="24482">TEERRVKEVRCKYGLLYPDVAYLPKSLNQNQFENMTKKDTFCIEIKPKQGWTLVKCNPNPFPDIHLTNIDKCRYCAMQHWKVIKYLRSKKTTQKRFFFKWQKKEGKIRKISRFCPIDLFSGYPNRMKKAINGLIEEPQNNFRICKNGEFIFDNKTEPNAINSIIKDIFGNPLASRDDFVELLRLILIKEFNEIGDRTAFISEVGSKK</sequence>
<dbReference type="EC" id="2.7.1.158" evidence="1 6"/>
<feature type="non-terminal residue" evidence="7">
    <location>
        <position position="207"/>
    </location>
</feature>
<protein>
    <recommendedName>
        <fullName evidence="1 6">Inositol-pentakisphosphate 2-kinase</fullName>
        <ecNumber evidence="1 6">2.7.1.158</ecNumber>
    </recommendedName>
</protein>
<evidence type="ECO:0000256" key="6">
    <source>
        <dbReference type="RuleBase" id="RU364126"/>
    </source>
</evidence>
<evidence type="ECO:0000256" key="4">
    <source>
        <dbReference type="ARBA" id="ARBA00022777"/>
    </source>
</evidence>
<proteinExistence type="predicted"/>
<reference evidence="7" key="1">
    <citation type="submission" date="2022-07" db="EMBL/GenBank/DDBJ databases">
        <authorList>
            <person name="Trinca V."/>
            <person name="Uliana J.V.C."/>
            <person name="Torres T.T."/>
            <person name="Ward R.J."/>
            <person name="Monesi N."/>
        </authorList>
    </citation>
    <scope>NUCLEOTIDE SEQUENCE</scope>
    <source>
        <strain evidence="7">HSMRA1968</strain>
        <tissue evidence="7">Whole embryos</tissue>
    </source>
</reference>
<dbReference type="Pfam" id="PF06090">
    <property type="entry name" value="Ins_P5_2-kin"/>
    <property type="match status" value="1"/>
</dbReference>
<keyword evidence="8" id="KW-1185">Reference proteome</keyword>
<dbReference type="AlphaFoldDB" id="A0A9Q0MI55"/>
<dbReference type="Proteomes" id="UP001151699">
    <property type="component" value="Unassembled WGS sequence"/>
</dbReference>
<dbReference type="PANTHER" id="PTHR14456:SF2">
    <property type="entry name" value="INOSITOL-PENTAKISPHOSPHATE 2-KINASE"/>
    <property type="match status" value="1"/>
</dbReference>
<keyword evidence="3 6" id="KW-0547">Nucleotide-binding</keyword>
<name>A0A9Q0MI55_9DIPT</name>
<evidence type="ECO:0000313" key="8">
    <source>
        <dbReference type="Proteomes" id="UP001151699"/>
    </source>
</evidence>
<comment type="domain">
    <text evidence="6">The EXKPK motif is conserved in inositol-pentakisphosphate 2-kinases of both family 1 and 2.</text>
</comment>
<dbReference type="GO" id="GO:0005524">
    <property type="term" value="F:ATP binding"/>
    <property type="evidence" value="ECO:0007669"/>
    <property type="project" value="UniProtKB-KW"/>
</dbReference>
<comment type="catalytic activity">
    <reaction evidence="6">
        <text>1D-myo-inositol 1,3,4,5,6-pentakisphosphate + ATP = 1D-myo-inositol hexakisphosphate + ADP + H(+)</text>
        <dbReference type="Rhea" id="RHEA:20313"/>
        <dbReference type="ChEBI" id="CHEBI:15378"/>
        <dbReference type="ChEBI" id="CHEBI:30616"/>
        <dbReference type="ChEBI" id="CHEBI:57733"/>
        <dbReference type="ChEBI" id="CHEBI:58130"/>
        <dbReference type="ChEBI" id="CHEBI:456216"/>
        <dbReference type="EC" id="2.7.1.158"/>
    </reaction>
</comment>
<organism evidence="7 8">
    <name type="scientific">Pseudolycoriella hygida</name>
    <dbReference type="NCBI Taxonomy" id="35572"/>
    <lineage>
        <taxon>Eukaryota</taxon>
        <taxon>Metazoa</taxon>
        <taxon>Ecdysozoa</taxon>
        <taxon>Arthropoda</taxon>
        <taxon>Hexapoda</taxon>
        <taxon>Insecta</taxon>
        <taxon>Pterygota</taxon>
        <taxon>Neoptera</taxon>
        <taxon>Endopterygota</taxon>
        <taxon>Diptera</taxon>
        <taxon>Nematocera</taxon>
        <taxon>Sciaroidea</taxon>
        <taxon>Sciaridae</taxon>
        <taxon>Pseudolycoriella</taxon>
    </lineage>
</organism>
<evidence type="ECO:0000313" key="7">
    <source>
        <dbReference type="EMBL" id="KAJ6598784.1"/>
    </source>
</evidence>
<keyword evidence="2 6" id="KW-0808">Transferase</keyword>
<dbReference type="InterPro" id="IPR009286">
    <property type="entry name" value="Ins_P5_2-kin"/>
</dbReference>
<dbReference type="EMBL" id="WJQU01006273">
    <property type="protein sequence ID" value="KAJ6598784.1"/>
    <property type="molecule type" value="Genomic_DNA"/>
</dbReference>
<evidence type="ECO:0000256" key="3">
    <source>
        <dbReference type="ARBA" id="ARBA00022741"/>
    </source>
</evidence>
<comment type="caution">
    <text evidence="7">The sequence shown here is derived from an EMBL/GenBank/DDBJ whole genome shotgun (WGS) entry which is preliminary data.</text>
</comment>
<comment type="function">
    <text evidence="6">Phosphorylates Ins(1,3,4,5,6)P5 at position 2 to form Ins(1,2,3,4,5,6)P6 (InsP6 or phytate).</text>
</comment>
<keyword evidence="4 6" id="KW-0418">Kinase</keyword>
<dbReference type="GO" id="GO:0035299">
    <property type="term" value="F:inositol-1,3,4,5,6-pentakisphosphate 2-kinase activity"/>
    <property type="evidence" value="ECO:0007669"/>
    <property type="project" value="UniProtKB-EC"/>
</dbReference>
<evidence type="ECO:0000256" key="2">
    <source>
        <dbReference type="ARBA" id="ARBA00022679"/>
    </source>
</evidence>
<dbReference type="GO" id="GO:0032958">
    <property type="term" value="P:inositol phosphate biosynthetic process"/>
    <property type="evidence" value="ECO:0007669"/>
    <property type="project" value="TreeGrafter"/>
</dbReference>
<feature type="non-terminal residue" evidence="7">
    <location>
        <position position="1"/>
    </location>
</feature>
<dbReference type="PANTHER" id="PTHR14456">
    <property type="entry name" value="INOSITOL POLYPHOSPHATE KINASE 1"/>
    <property type="match status" value="1"/>
</dbReference>
<dbReference type="OrthoDB" id="272370at2759"/>
<dbReference type="GO" id="GO:0005634">
    <property type="term" value="C:nucleus"/>
    <property type="evidence" value="ECO:0007669"/>
    <property type="project" value="TreeGrafter"/>
</dbReference>
<keyword evidence="5 6" id="KW-0067">ATP-binding</keyword>
<gene>
    <name evidence="7" type="primary">ippk</name>
    <name evidence="7" type="ORF">Bhyg_18011</name>
</gene>